<accession>X6M946</accession>
<organism evidence="2 3">
    <name type="scientific">Reticulomyxa filosa</name>
    <dbReference type="NCBI Taxonomy" id="46433"/>
    <lineage>
        <taxon>Eukaryota</taxon>
        <taxon>Sar</taxon>
        <taxon>Rhizaria</taxon>
        <taxon>Retaria</taxon>
        <taxon>Foraminifera</taxon>
        <taxon>Monothalamids</taxon>
        <taxon>Reticulomyxidae</taxon>
        <taxon>Reticulomyxa</taxon>
    </lineage>
</organism>
<reference evidence="2 3" key="1">
    <citation type="journal article" date="2013" name="Curr. Biol.">
        <title>The Genome of the Foraminiferan Reticulomyxa filosa.</title>
        <authorList>
            <person name="Glockner G."/>
            <person name="Hulsmann N."/>
            <person name="Schleicher M."/>
            <person name="Noegel A.A."/>
            <person name="Eichinger L."/>
            <person name="Gallinger C."/>
            <person name="Pawlowski J."/>
            <person name="Sierra R."/>
            <person name="Euteneuer U."/>
            <person name="Pillet L."/>
            <person name="Moustafa A."/>
            <person name="Platzer M."/>
            <person name="Groth M."/>
            <person name="Szafranski K."/>
            <person name="Schliwa M."/>
        </authorList>
    </citation>
    <scope>NUCLEOTIDE SEQUENCE [LARGE SCALE GENOMIC DNA]</scope>
</reference>
<keyword evidence="3" id="KW-1185">Reference proteome</keyword>
<gene>
    <name evidence="2" type="ORF">RFI_27831</name>
</gene>
<dbReference type="Proteomes" id="UP000023152">
    <property type="component" value="Unassembled WGS sequence"/>
</dbReference>
<sequence length="116" mass="13539">MRDLSQRLELFVRYEKEGRSEVSRLKALLAETEANSKQRIKECEKHSELIQAKLVDENKQLNKQIEAIEKLTKQTNKQNNSIKKKKKKKRTPSSRVAMRRIGTNCNVQNSGDRDAR</sequence>
<feature type="compositionally biased region" description="Basic residues" evidence="1">
    <location>
        <begin position="82"/>
        <end position="92"/>
    </location>
</feature>
<protein>
    <submittedName>
        <fullName evidence="2">Uncharacterized protein</fullName>
    </submittedName>
</protein>
<dbReference type="EMBL" id="ASPP01024011">
    <property type="protein sequence ID" value="ETO09545.1"/>
    <property type="molecule type" value="Genomic_DNA"/>
</dbReference>
<feature type="region of interest" description="Disordered" evidence="1">
    <location>
        <begin position="72"/>
        <end position="116"/>
    </location>
</feature>
<evidence type="ECO:0000256" key="1">
    <source>
        <dbReference type="SAM" id="MobiDB-lite"/>
    </source>
</evidence>
<comment type="caution">
    <text evidence="2">The sequence shown here is derived from an EMBL/GenBank/DDBJ whole genome shotgun (WGS) entry which is preliminary data.</text>
</comment>
<name>X6M946_RETFI</name>
<proteinExistence type="predicted"/>
<dbReference type="AlphaFoldDB" id="X6M946"/>
<evidence type="ECO:0000313" key="2">
    <source>
        <dbReference type="EMBL" id="ETO09545.1"/>
    </source>
</evidence>
<evidence type="ECO:0000313" key="3">
    <source>
        <dbReference type="Proteomes" id="UP000023152"/>
    </source>
</evidence>